<dbReference type="EMBL" id="CAIT01000010">
    <property type="protein sequence ID" value="CCH57213.1"/>
    <property type="molecule type" value="Genomic_DNA"/>
</dbReference>
<comment type="caution">
    <text evidence="1">The sequence shown here is derived from an EMBL/GenBank/DDBJ whole genome shotgun (WGS) entry which is preliminary data.</text>
</comment>
<dbReference type="STRING" id="1185876.BN8_06619"/>
<organism evidence="1 2">
    <name type="scientific">Fibrisoma limi BUZ 3</name>
    <dbReference type="NCBI Taxonomy" id="1185876"/>
    <lineage>
        <taxon>Bacteria</taxon>
        <taxon>Pseudomonadati</taxon>
        <taxon>Bacteroidota</taxon>
        <taxon>Cytophagia</taxon>
        <taxon>Cytophagales</taxon>
        <taxon>Spirosomataceae</taxon>
        <taxon>Fibrisoma</taxon>
    </lineage>
</organism>
<evidence type="ECO:0000313" key="1">
    <source>
        <dbReference type="EMBL" id="CCH57213.1"/>
    </source>
</evidence>
<keyword evidence="2" id="KW-1185">Reference proteome</keyword>
<accession>I2GTI4</accession>
<protein>
    <submittedName>
        <fullName evidence="1">Uncharacterized protein</fullName>
    </submittedName>
</protein>
<proteinExistence type="predicted"/>
<dbReference type="AlphaFoldDB" id="I2GTI4"/>
<dbReference type="Proteomes" id="UP000009309">
    <property type="component" value="Unassembled WGS sequence"/>
</dbReference>
<evidence type="ECO:0000313" key="2">
    <source>
        <dbReference type="Proteomes" id="UP000009309"/>
    </source>
</evidence>
<gene>
    <name evidence="1" type="ORF">BN8_06619</name>
</gene>
<reference evidence="1 2" key="1">
    <citation type="journal article" date="2012" name="J. Bacteriol.">
        <title>Genome Sequence of the Filamentous Bacterium Fibrisoma limi BUZ 3T.</title>
        <authorList>
            <person name="Filippini M."/>
            <person name="Qi W."/>
            <person name="Jaenicke S."/>
            <person name="Goesmann A."/>
            <person name="Smits T.H."/>
            <person name="Bagheri H.C."/>
        </authorList>
    </citation>
    <scope>NUCLEOTIDE SEQUENCE [LARGE SCALE GENOMIC DNA]</scope>
    <source>
        <strain evidence="2">BUZ 3T</strain>
    </source>
</reference>
<sequence length="42" mass="4858">MELISPTNYTAGSAIYLKRNRLFGQATDHFLATTVYFTLFRK</sequence>
<name>I2GTI4_9BACT</name>